<dbReference type="InterPro" id="IPR009057">
    <property type="entry name" value="Homeodomain-like_sf"/>
</dbReference>
<dbReference type="SUPFAM" id="SSF46689">
    <property type="entry name" value="Homeodomain-like"/>
    <property type="match status" value="1"/>
</dbReference>
<dbReference type="RefSeq" id="WP_009111779.1">
    <property type="nucleotide sequence ID" value="NZ_CP034036.1"/>
</dbReference>
<dbReference type="Pfam" id="PF00440">
    <property type="entry name" value="TetR_N"/>
    <property type="match status" value="1"/>
</dbReference>
<dbReference type="PANTHER" id="PTHR30055">
    <property type="entry name" value="HTH-TYPE TRANSCRIPTIONAL REGULATOR RUTR"/>
    <property type="match status" value="1"/>
</dbReference>
<proteinExistence type="predicted"/>
<dbReference type="Gene3D" id="1.10.10.60">
    <property type="entry name" value="Homeodomain-like"/>
    <property type="match status" value="1"/>
</dbReference>
<dbReference type="PANTHER" id="PTHR30055:SF146">
    <property type="entry name" value="HTH-TYPE TRANSCRIPTIONAL DUAL REGULATOR CECR"/>
    <property type="match status" value="1"/>
</dbReference>
<evidence type="ECO:0000259" key="3">
    <source>
        <dbReference type="PROSITE" id="PS50977"/>
    </source>
</evidence>
<reference evidence="4 6" key="1">
    <citation type="submission" date="2018-04" db="EMBL/GenBank/DDBJ databases">
        <title>Brenneria corticis sp.nov.</title>
        <authorList>
            <person name="Li Y."/>
        </authorList>
    </citation>
    <scope>NUCLEOTIDE SEQUENCE [LARGE SCALE GENOMIC DNA]</scope>
    <source>
        <strain evidence="4 6">LMG 2694</strain>
    </source>
</reference>
<keyword evidence="1 2" id="KW-0238">DNA-binding</keyword>
<dbReference type="InterPro" id="IPR001647">
    <property type="entry name" value="HTH_TetR"/>
</dbReference>
<dbReference type="InterPro" id="IPR039536">
    <property type="entry name" value="TetR_C_Proteobacteria"/>
</dbReference>
<accession>A0A2U1UHM9</accession>
<name>A0A2U1UHM9_9GAMM</name>
<dbReference type="OrthoDB" id="116240at2"/>
<evidence type="ECO:0000313" key="7">
    <source>
        <dbReference type="Proteomes" id="UP000303847"/>
    </source>
</evidence>
<dbReference type="InterPro" id="IPR036271">
    <property type="entry name" value="Tet_transcr_reg_TetR-rel_C_sf"/>
</dbReference>
<gene>
    <name evidence="4" type="ORF">DDT54_19570</name>
    <name evidence="5" type="ORF">EH206_05400</name>
</gene>
<dbReference type="InterPro" id="IPR050109">
    <property type="entry name" value="HTH-type_TetR-like_transc_reg"/>
</dbReference>
<keyword evidence="7" id="KW-1185">Reference proteome</keyword>
<dbReference type="Pfam" id="PF14246">
    <property type="entry name" value="TetR_C_7"/>
    <property type="match status" value="1"/>
</dbReference>
<reference evidence="5 7" key="2">
    <citation type="submission" date="2018-11" db="EMBL/GenBank/DDBJ databases">
        <title>Genome sequences of Brenneria nigrifluens and Brenneria rubrifaciens.</title>
        <authorList>
            <person name="Poret-Peterson A.T."/>
            <person name="McClean A.E."/>
            <person name="Kluepfel D.A."/>
        </authorList>
    </citation>
    <scope>NUCLEOTIDE SEQUENCE [LARGE SCALE GENOMIC DNA]</scope>
    <source>
        <strain evidence="5 7">ATCC 13028</strain>
    </source>
</reference>
<dbReference type="GO" id="GO:0003700">
    <property type="term" value="F:DNA-binding transcription factor activity"/>
    <property type="evidence" value="ECO:0007669"/>
    <property type="project" value="TreeGrafter"/>
</dbReference>
<sequence length="207" mass="22402">MEDPETIELDDKKLPILEVATSIFLEHGFNAATTDMIQREAGISKATMYACFPNKKAMFAAAIEQQCSIMAATIQSIQTTPGNIAKTLADIGMSYLQIVLSPTGLALYRVVVAEASRFPNLARRFYLTGPKSVISMVAARLREAAQSGEINVQTTGITAAAALFISMVRAEGQMEALTHPDSRPSIAQMENWVQLAVSTFLSAFGHK</sequence>
<dbReference type="AlphaFoldDB" id="A0A2U1UHM9"/>
<dbReference type="Proteomes" id="UP000295985">
    <property type="component" value="Unassembled WGS sequence"/>
</dbReference>
<feature type="domain" description="HTH tetR-type" evidence="3">
    <location>
        <begin position="10"/>
        <end position="70"/>
    </location>
</feature>
<dbReference type="PRINTS" id="PR00455">
    <property type="entry name" value="HTHTETR"/>
</dbReference>
<dbReference type="GO" id="GO:0000976">
    <property type="term" value="F:transcription cis-regulatory region binding"/>
    <property type="evidence" value="ECO:0007669"/>
    <property type="project" value="TreeGrafter"/>
</dbReference>
<dbReference type="Proteomes" id="UP000303847">
    <property type="component" value="Chromosome"/>
</dbReference>
<dbReference type="SUPFAM" id="SSF48498">
    <property type="entry name" value="Tetracyclin repressor-like, C-terminal domain"/>
    <property type="match status" value="1"/>
</dbReference>
<protein>
    <submittedName>
        <fullName evidence="4">TetR/AcrR family transcriptional regulator</fullName>
    </submittedName>
</protein>
<evidence type="ECO:0000313" key="5">
    <source>
        <dbReference type="EMBL" id="QCR03672.1"/>
    </source>
</evidence>
<organism evidence="4 6">
    <name type="scientific">Brenneria nigrifluens DSM 30175 = ATCC 13028</name>
    <dbReference type="NCBI Taxonomy" id="1121120"/>
    <lineage>
        <taxon>Bacteria</taxon>
        <taxon>Pseudomonadati</taxon>
        <taxon>Pseudomonadota</taxon>
        <taxon>Gammaproteobacteria</taxon>
        <taxon>Enterobacterales</taxon>
        <taxon>Pectobacteriaceae</taxon>
        <taxon>Brenneria</taxon>
    </lineage>
</organism>
<evidence type="ECO:0000256" key="2">
    <source>
        <dbReference type="PROSITE-ProRule" id="PRU00335"/>
    </source>
</evidence>
<evidence type="ECO:0000256" key="1">
    <source>
        <dbReference type="ARBA" id="ARBA00023125"/>
    </source>
</evidence>
<dbReference type="PROSITE" id="PS50977">
    <property type="entry name" value="HTH_TETR_2"/>
    <property type="match status" value="1"/>
</dbReference>
<evidence type="ECO:0000313" key="4">
    <source>
        <dbReference type="EMBL" id="PWC21117.1"/>
    </source>
</evidence>
<dbReference type="EMBL" id="QDKK01000040">
    <property type="protein sequence ID" value="PWC21117.1"/>
    <property type="molecule type" value="Genomic_DNA"/>
</dbReference>
<evidence type="ECO:0000313" key="6">
    <source>
        <dbReference type="Proteomes" id="UP000295985"/>
    </source>
</evidence>
<feature type="DNA-binding region" description="H-T-H motif" evidence="2">
    <location>
        <begin position="33"/>
        <end position="52"/>
    </location>
</feature>
<dbReference type="EMBL" id="CP034036">
    <property type="protein sequence ID" value="QCR03672.1"/>
    <property type="molecule type" value="Genomic_DNA"/>
</dbReference>
<dbReference type="Gene3D" id="1.10.357.10">
    <property type="entry name" value="Tetracycline Repressor, domain 2"/>
    <property type="match status" value="1"/>
</dbReference>